<dbReference type="OrthoDB" id="9803233at2"/>
<dbReference type="PANTHER" id="PTHR43877:SF5">
    <property type="entry name" value="BLL8307 PROTEIN"/>
    <property type="match status" value="1"/>
</dbReference>
<dbReference type="InterPro" id="IPR016181">
    <property type="entry name" value="Acyl_CoA_acyltransferase"/>
</dbReference>
<evidence type="ECO:0000259" key="3">
    <source>
        <dbReference type="PROSITE" id="PS51186"/>
    </source>
</evidence>
<dbReference type="SUPFAM" id="SSF55729">
    <property type="entry name" value="Acyl-CoA N-acyltransferases (Nat)"/>
    <property type="match status" value="1"/>
</dbReference>
<proteinExistence type="predicted"/>
<keyword evidence="5" id="KW-1185">Reference proteome</keyword>
<keyword evidence="1 4" id="KW-0808">Transferase</keyword>
<dbReference type="CDD" id="cd04301">
    <property type="entry name" value="NAT_SF"/>
    <property type="match status" value="1"/>
</dbReference>
<dbReference type="Proteomes" id="UP000218023">
    <property type="component" value="Unassembled WGS sequence"/>
</dbReference>
<evidence type="ECO:0000313" key="5">
    <source>
        <dbReference type="Proteomes" id="UP000218023"/>
    </source>
</evidence>
<dbReference type="Gene3D" id="3.40.630.30">
    <property type="match status" value="1"/>
</dbReference>
<protein>
    <submittedName>
        <fullName evidence="4">GNAT family N-acetyltransferase</fullName>
    </submittedName>
</protein>
<sequence>MHADTPPESIHMLPRGELASPSITFLVMRETGEPVGMGALKRLSGSGGEIKSMHVLAERRGQGLSRLMLQALVAEARAGGLTRLSLETGAQDSFRAARALYAGAGFAECGPFEGYGADPNSVFMSRSL</sequence>
<dbReference type="InterPro" id="IPR000182">
    <property type="entry name" value="GNAT_dom"/>
</dbReference>
<dbReference type="InterPro" id="IPR050832">
    <property type="entry name" value="Bact_Acetyltransf"/>
</dbReference>
<dbReference type="PANTHER" id="PTHR43877">
    <property type="entry name" value="AMINOALKYLPHOSPHONATE N-ACETYLTRANSFERASE-RELATED-RELATED"/>
    <property type="match status" value="1"/>
</dbReference>
<comment type="caution">
    <text evidence="4">The sequence shown here is derived from an EMBL/GenBank/DDBJ whole genome shotgun (WGS) entry which is preliminary data.</text>
</comment>
<feature type="domain" description="N-acetyltransferase" evidence="3">
    <location>
        <begin position="1"/>
        <end position="128"/>
    </location>
</feature>
<dbReference type="AlphaFoldDB" id="A0A2A2GN11"/>
<evidence type="ECO:0000256" key="2">
    <source>
        <dbReference type="ARBA" id="ARBA00023315"/>
    </source>
</evidence>
<gene>
    <name evidence="4" type="ORF">CK240_05025</name>
</gene>
<dbReference type="Pfam" id="PF00583">
    <property type="entry name" value="Acetyltransf_1"/>
    <property type="match status" value="1"/>
</dbReference>
<evidence type="ECO:0000313" key="4">
    <source>
        <dbReference type="EMBL" id="PAU98580.1"/>
    </source>
</evidence>
<organism evidence="4 5">
    <name type="scientific">Paracoccus salipaludis</name>
    <dbReference type="NCBI Taxonomy" id="2032623"/>
    <lineage>
        <taxon>Bacteria</taxon>
        <taxon>Pseudomonadati</taxon>
        <taxon>Pseudomonadota</taxon>
        <taxon>Alphaproteobacteria</taxon>
        <taxon>Rhodobacterales</taxon>
        <taxon>Paracoccaceae</taxon>
        <taxon>Paracoccus</taxon>
    </lineage>
</organism>
<keyword evidence="2" id="KW-0012">Acyltransferase</keyword>
<dbReference type="GO" id="GO:0016747">
    <property type="term" value="F:acyltransferase activity, transferring groups other than amino-acyl groups"/>
    <property type="evidence" value="ECO:0007669"/>
    <property type="project" value="InterPro"/>
</dbReference>
<name>A0A2A2GN11_9RHOB</name>
<evidence type="ECO:0000256" key="1">
    <source>
        <dbReference type="ARBA" id="ARBA00022679"/>
    </source>
</evidence>
<dbReference type="EMBL" id="NSJZ01000002">
    <property type="protein sequence ID" value="PAU98580.1"/>
    <property type="molecule type" value="Genomic_DNA"/>
</dbReference>
<accession>A0A2A2GN11</accession>
<reference evidence="4 5" key="1">
    <citation type="submission" date="2017-09" db="EMBL/GenBank/DDBJ databases">
        <title>Paracoccus alkalisoli sp. nov., isolated from saline alkaline soil.</title>
        <authorList>
            <person name="Dong X."/>
            <person name="Zhang G."/>
        </authorList>
    </citation>
    <scope>NUCLEOTIDE SEQUENCE [LARGE SCALE GENOMIC DNA]</scope>
    <source>
        <strain evidence="4 5">WN007</strain>
    </source>
</reference>
<dbReference type="PROSITE" id="PS51186">
    <property type="entry name" value="GNAT"/>
    <property type="match status" value="1"/>
</dbReference>